<accession>A0A5B7ITU7</accession>
<comment type="caution">
    <text evidence="1">The sequence shown here is derived from an EMBL/GenBank/DDBJ whole genome shotgun (WGS) entry which is preliminary data.</text>
</comment>
<organism evidence="1 2">
    <name type="scientific">Portunus trituberculatus</name>
    <name type="common">Swimming crab</name>
    <name type="synonym">Neptunus trituberculatus</name>
    <dbReference type="NCBI Taxonomy" id="210409"/>
    <lineage>
        <taxon>Eukaryota</taxon>
        <taxon>Metazoa</taxon>
        <taxon>Ecdysozoa</taxon>
        <taxon>Arthropoda</taxon>
        <taxon>Crustacea</taxon>
        <taxon>Multicrustacea</taxon>
        <taxon>Malacostraca</taxon>
        <taxon>Eumalacostraca</taxon>
        <taxon>Eucarida</taxon>
        <taxon>Decapoda</taxon>
        <taxon>Pleocyemata</taxon>
        <taxon>Brachyura</taxon>
        <taxon>Eubrachyura</taxon>
        <taxon>Portunoidea</taxon>
        <taxon>Portunidae</taxon>
        <taxon>Portuninae</taxon>
        <taxon>Portunus</taxon>
    </lineage>
</organism>
<keyword evidence="2" id="KW-1185">Reference proteome</keyword>
<gene>
    <name evidence="1" type="ORF">E2C01_080340</name>
</gene>
<dbReference type="Proteomes" id="UP000324222">
    <property type="component" value="Unassembled WGS sequence"/>
</dbReference>
<sequence length="60" mass="6907">MLTTTITTTDVVPAAAAVVHRDFLGLKGTTLVLVMEVVALEHMVYWRREQRWKKTWYCGI</sequence>
<proteinExistence type="predicted"/>
<reference evidence="1 2" key="1">
    <citation type="submission" date="2019-05" db="EMBL/GenBank/DDBJ databases">
        <title>Another draft genome of Portunus trituberculatus and its Hox gene families provides insights of decapod evolution.</title>
        <authorList>
            <person name="Jeong J.-H."/>
            <person name="Song I."/>
            <person name="Kim S."/>
            <person name="Choi T."/>
            <person name="Kim D."/>
            <person name="Ryu S."/>
            <person name="Kim W."/>
        </authorList>
    </citation>
    <scope>NUCLEOTIDE SEQUENCE [LARGE SCALE GENOMIC DNA]</scope>
    <source>
        <tissue evidence="1">Muscle</tissue>
    </source>
</reference>
<evidence type="ECO:0000313" key="1">
    <source>
        <dbReference type="EMBL" id="MPC85559.1"/>
    </source>
</evidence>
<name>A0A5B7ITU7_PORTR</name>
<dbReference type="AlphaFoldDB" id="A0A5B7ITU7"/>
<protein>
    <submittedName>
        <fullName evidence="1">Uncharacterized protein</fullName>
    </submittedName>
</protein>
<dbReference type="EMBL" id="VSRR010068811">
    <property type="protein sequence ID" value="MPC85559.1"/>
    <property type="molecule type" value="Genomic_DNA"/>
</dbReference>
<evidence type="ECO:0000313" key="2">
    <source>
        <dbReference type="Proteomes" id="UP000324222"/>
    </source>
</evidence>